<proteinExistence type="predicted"/>
<feature type="compositionally biased region" description="Basic and acidic residues" evidence="1">
    <location>
        <begin position="152"/>
        <end position="163"/>
    </location>
</feature>
<organism evidence="2 3">
    <name type="scientific">Anabarilius grahami</name>
    <name type="common">Kanglang fish</name>
    <name type="synonym">Barilius grahami</name>
    <dbReference type="NCBI Taxonomy" id="495550"/>
    <lineage>
        <taxon>Eukaryota</taxon>
        <taxon>Metazoa</taxon>
        <taxon>Chordata</taxon>
        <taxon>Craniata</taxon>
        <taxon>Vertebrata</taxon>
        <taxon>Euteleostomi</taxon>
        <taxon>Actinopterygii</taxon>
        <taxon>Neopterygii</taxon>
        <taxon>Teleostei</taxon>
        <taxon>Ostariophysi</taxon>
        <taxon>Cypriniformes</taxon>
        <taxon>Xenocyprididae</taxon>
        <taxon>Xenocypridinae</taxon>
        <taxon>Xenocypridinae incertae sedis</taxon>
        <taxon>Anabarilius</taxon>
    </lineage>
</organism>
<name>A0A3N0XLW8_ANAGA</name>
<keyword evidence="3" id="KW-1185">Reference proteome</keyword>
<gene>
    <name evidence="2" type="ORF">DPX16_14356</name>
</gene>
<evidence type="ECO:0000256" key="1">
    <source>
        <dbReference type="SAM" id="MobiDB-lite"/>
    </source>
</evidence>
<accession>A0A3N0XLW8</accession>
<reference evidence="2 3" key="1">
    <citation type="submission" date="2018-10" db="EMBL/GenBank/DDBJ databases">
        <title>Genome assembly for a Yunnan-Guizhou Plateau 3E fish, Anabarilius grahami (Regan), and its evolutionary and genetic applications.</title>
        <authorList>
            <person name="Jiang W."/>
        </authorList>
    </citation>
    <scope>NUCLEOTIDE SEQUENCE [LARGE SCALE GENOMIC DNA]</scope>
    <source>
        <strain evidence="2">AG-KIZ</strain>
        <tissue evidence="2">Muscle</tissue>
    </source>
</reference>
<protein>
    <submittedName>
        <fullName evidence="2">Uncharacterized protein</fullName>
    </submittedName>
</protein>
<evidence type="ECO:0000313" key="2">
    <source>
        <dbReference type="EMBL" id="ROI69416.1"/>
    </source>
</evidence>
<dbReference type="Proteomes" id="UP000281406">
    <property type="component" value="Unassembled WGS sequence"/>
</dbReference>
<sequence length="222" mass="25053">MRSGTSVRPLALRCLVAPIVLIRLHQREKTSSNLRLLCPYVANLPFSDQPRADYRFISLGSRMQLGTRGVLQFQDAPQQKQALKVCGFAWPAGVHLTQKMHHQIHSKSSRFIPFNQCTPGEQTPARIPTPRREQASGTESADASEGLESADEPCRTERCRPDGMMGRRNEVRWREIFRSQHKGSMVINVDNCFVFDSLGSTSHTIENDCFYVFLALNVFGVC</sequence>
<comment type="caution">
    <text evidence="2">The sequence shown here is derived from an EMBL/GenBank/DDBJ whole genome shotgun (WGS) entry which is preliminary data.</text>
</comment>
<feature type="region of interest" description="Disordered" evidence="1">
    <location>
        <begin position="113"/>
        <end position="163"/>
    </location>
</feature>
<dbReference type="AlphaFoldDB" id="A0A3N0XLW8"/>
<evidence type="ECO:0000313" key="3">
    <source>
        <dbReference type="Proteomes" id="UP000281406"/>
    </source>
</evidence>
<dbReference type="EMBL" id="RJVU01069537">
    <property type="protein sequence ID" value="ROI69416.1"/>
    <property type="molecule type" value="Genomic_DNA"/>
</dbReference>